<comment type="similarity">
    <text evidence="1">Belongs to the fructosamine kinase family.</text>
</comment>
<dbReference type="GO" id="GO:0016301">
    <property type="term" value="F:kinase activity"/>
    <property type="evidence" value="ECO:0007669"/>
    <property type="project" value="UniProtKB-UniRule"/>
</dbReference>
<dbReference type="EMBL" id="JASPDQ010000012">
    <property type="protein sequence ID" value="MDK8601989.1"/>
    <property type="molecule type" value="Genomic_DNA"/>
</dbReference>
<dbReference type="OrthoDB" id="5291879at2"/>
<keyword evidence="4" id="KW-1185">Reference proteome</keyword>
<keyword evidence="1" id="KW-0808">Transferase</keyword>
<dbReference type="PANTHER" id="PTHR12149">
    <property type="entry name" value="FRUCTOSAMINE 3 KINASE-RELATED PROTEIN"/>
    <property type="match status" value="1"/>
</dbReference>
<evidence type="ECO:0000256" key="1">
    <source>
        <dbReference type="PIRNR" id="PIRNR006221"/>
    </source>
</evidence>
<gene>
    <name evidence="2" type="ORF">AQZ59_01658</name>
    <name evidence="3" type="ORF">QP858_05895</name>
</gene>
<proteinExistence type="inferred from homology"/>
<evidence type="ECO:0000313" key="3">
    <source>
        <dbReference type="EMBL" id="MDK8601989.1"/>
    </source>
</evidence>
<evidence type="ECO:0000313" key="4">
    <source>
        <dbReference type="Proteomes" id="UP000054404"/>
    </source>
</evidence>
<organism evidence="2 4">
    <name type="scientific">Trueperella bernardiae</name>
    <dbReference type="NCBI Taxonomy" id="59561"/>
    <lineage>
        <taxon>Bacteria</taxon>
        <taxon>Bacillati</taxon>
        <taxon>Actinomycetota</taxon>
        <taxon>Actinomycetes</taxon>
        <taxon>Actinomycetales</taxon>
        <taxon>Actinomycetaceae</taxon>
        <taxon>Trueperella</taxon>
    </lineage>
</organism>
<name>A0A0W1KHI4_9ACTO</name>
<reference evidence="3" key="2">
    <citation type="submission" date="2023-05" db="EMBL/GenBank/DDBJ databases">
        <title>Genomic Catalog of Human Bladder Bacteria.</title>
        <authorList>
            <person name="Du J."/>
        </authorList>
    </citation>
    <scope>NUCLEOTIDE SEQUENCE</scope>
    <source>
        <strain evidence="3">UMB1304A</strain>
    </source>
</reference>
<dbReference type="Pfam" id="PF03881">
    <property type="entry name" value="Fructosamin_kin"/>
    <property type="match status" value="1"/>
</dbReference>
<dbReference type="PIRSF" id="PIRSF006221">
    <property type="entry name" value="Ketosamine-3-kinase"/>
    <property type="match status" value="1"/>
</dbReference>
<evidence type="ECO:0000313" key="2">
    <source>
        <dbReference type="EMBL" id="KTF03528.1"/>
    </source>
</evidence>
<reference evidence="2 4" key="1">
    <citation type="submission" date="2015-11" db="EMBL/GenBank/DDBJ databases">
        <title>Draft Genome Sequence of the Type Strain Trueperella bernardiae LCDC 89-0504T, Isolated from Blood Culture.</title>
        <authorList>
            <person name="Bernier A.-M."/>
            <person name="Bernard K."/>
        </authorList>
    </citation>
    <scope>NUCLEOTIDE SEQUENCE [LARGE SCALE GENOMIC DNA]</scope>
    <source>
        <strain evidence="2 4">LCDC 89-0504</strain>
    </source>
</reference>
<dbReference type="PANTHER" id="PTHR12149:SF8">
    <property type="entry name" value="PROTEIN-RIBULOSAMINE 3-KINASE"/>
    <property type="match status" value="1"/>
</dbReference>
<protein>
    <submittedName>
        <fullName evidence="2 3">Fructosamine kinase</fullName>
    </submittedName>
</protein>
<dbReference type="Proteomes" id="UP001225576">
    <property type="component" value="Unassembled WGS sequence"/>
</dbReference>
<sequence length="278" mass="28890">MSVHTKRGPRRAIAHERCGLTALAKAAHDAGAPVARVSSSDAGSLSTYTLRPAPASAGAAREFGARLARTHAYSEGPRVFGQAPDGFSDSVGAMGMAPLPLVAAGSPARRFGEFYAADRLLPYVGDALANGSFTPADAALMERLAERLRDGLFDSPQPALVRTDAALLHGDLWSGNLLWSQPDSPMEGTGATGGDGVVGVLIDPACQGGHAESDLAQLTVFGAPFVEDIYAGYNETSPLAEGWQERVGLHRLHMLIIHAALFGGGYGRETVAAAGPYL</sequence>
<dbReference type="PATRIC" id="fig|59561.3.peg.1651"/>
<keyword evidence="1 2" id="KW-0418">Kinase</keyword>
<dbReference type="AlphaFoldDB" id="A0A0W1KHI4"/>
<dbReference type="EMBL" id="LNIZ01000009">
    <property type="protein sequence ID" value="KTF03528.1"/>
    <property type="molecule type" value="Genomic_DNA"/>
</dbReference>
<dbReference type="InterPro" id="IPR011009">
    <property type="entry name" value="Kinase-like_dom_sf"/>
</dbReference>
<dbReference type="Gene3D" id="1.10.510.10">
    <property type="entry name" value="Transferase(Phosphotransferase) domain 1"/>
    <property type="match status" value="1"/>
</dbReference>
<accession>A0A0W1KHI4</accession>
<dbReference type="RefSeq" id="WP_062614171.1">
    <property type="nucleotide sequence ID" value="NZ_CALTZF010000017.1"/>
</dbReference>
<comment type="caution">
    <text evidence="2">The sequence shown here is derived from an EMBL/GenBank/DDBJ whole genome shotgun (WGS) entry which is preliminary data.</text>
</comment>
<dbReference type="SUPFAM" id="SSF56112">
    <property type="entry name" value="Protein kinase-like (PK-like)"/>
    <property type="match status" value="1"/>
</dbReference>
<dbReference type="Gene3D" id="1.20.1270.240">
    <property type="match status" value="1"/>
</dbReference>
<dbReference type="STRING" id="59561.AQZ59_01658"/>
<dbReference type="InterPro" id="IPR016477">
    <property type="entry name" value="Fructo-/Ketosamine-3-kinase"/>
</dbReference>
<dbReference type="Proteomes" id="UP000054404">
    <property type="component" value="Unassembled WGS sequence"/>
</dbReference>